<dbReference type="AlphaFoldDB" id="A0A1B0FBL3"/>
<dbReference type="VEuPathDB" id="VectorBase:GMOY000927"/>
<name>A0A1B0FBL3_GLOMM</name>
<dbReference type="Proteomes" id="UP000092444">
    <property type="component" value="Unassembled WGS sequence"/>
</dbReference>
<dbReference type="EnsemblMetazoa" id="GMOY000927-RA">
    <property type="protein sequence ID" value="GMOY000927-PA"/>
    <property type="gene ID" value="GMOY000927"/>
</dbReference>
<evidence type="ECO:0000313" key="2">
    <source>
        <dbReference type="Proteomes" id="UP000092444"/>
    </source>
</evidence>
<accession>A0A1B0FBL3</accession>
<dbReference type="EMBL" id="CCAG010010279">
    <property type="status" value="NOT_ANNOTATED_CDS"/>
    <property type="molecule type" value="Genomic_DNA"/>
</dbReference>
<sequence length="70" mass="8130">MNTLRYLKLKKKSKKTRGLIRQTNNSDSRLVGLLNQARNFRSAKGKKTPKETTHVLSAVRVRNTFLEKKM</sequence>
<reference evidence="1" key="1">
    <citation type="submission" date="2020-05" db="UniProtKB">
        <authorList>
            <consortium name="EnsemblMetazoa"/>
        </authorList>
    </citation>
    <scope>IDENTIFICATION</scope>
    <source>
        <strain evidence="1">Yale</strain>
    </source>
</reference>
<protein>
    <submittedName>
        <fullName evidence="1">Uncharacterized protein</fullName>
    </submittedName>
</protein>
<organism evidence="1 2">
    <name type="scientific">Glossina morsitans morsitans</name>
    <name type="common">Savannah tsetse fly</name>
    <dbReference type="NCBI Taxonomy" id="37546"/>
    <lineage>
        <taxon>Eukaryota</taxon>
        <taxon>Metazoa</taxon>
        <taxon>Ecdysozoa</taxon>
        <taxon>Arthropoda</taxon>
        <taxon>Hexapoda</taxon>
        <taxon>Insecta</taxon>
        <taxon>Pterygota</taxon>
        <taxon>Neoptera</taxon>
        <taxon>Endopterygota</taxon>
        <taxon>Diptera</taxon>
        <taxon>Brachycera</taxon>
        <taxon>Muscomorpha</taxon>
        <taxon>Hippoboscoidea</taxon>
        <taxon>Glossinidae</taxon>
        <taxon>Glossina</taxon>
    </lineage>
</organism>
<proteinExistence type="predicted"/>
<keyword evidence="2" id="KW-1185">Reference proteome</keyword>
<evidence type="ECO:0000313" key="1">
    <source>
        <dbReference type="EnsemblMetazoa" id="GMOY000927-PA"/>
    </source>
</evidence>